<dbReference type="Pfam" id="PF01519">
    <property type="entry name" value="DUF16"/>
    <property type="match status" value="1"/>
</dbReference>
<proteinExistence type="inferred from homology"/>
<accession>A0AB38W8A6</accession>
<sequence length="91" mass="10758">MNTEYVTRKEFNEYKKSKDQRLTKIETELKSQGQRIQVVEDKVDRLTEVVIVQGQQIKELQVEQKNQGETLRLILKALEGINRRLDNLESK</sequence>
<evidence type="ECO:0000256" key="1">
    <source>
        <dbReference type="ARBA" id="ARBA00009221"/>
    </source>
</evidence>
<dbReference type="AlphaFoldDB" id="A0AB38W8A6"/>
<dbReference type="InterPro" id="IPR002862">
    <property type="entry name" value="DUF16"/>
</dbReference>
<evidence type="ECO:0000259" key="2">
    <source>
        <dbReference type="Pfam" id="PF01519"/>
    </source>
</evidence>
<name>A0AB38W8A6_MYCPM</name>
<gene>
    <name evidence="3" type="ORF">NCTC10119_00756</name>
</gene>
<organism evidence="3 4">
    <name type="scientific">Mycoplasmoides pneumoniae</name>
    <name type="common">Mycoplasma pneumoniae</name>
    <dbReference type="NCBI Taxonomy" id="2104"/>
    <lineage>
        <taxon>Bacteria</taxon>
        <taxon>Bacillati</taxon>
        <taxon>Mycoplasmatota</taxon>
        <taxon>Mycoplasmoidales</taxon>
        <taxon>Mycoplasmoidaceae</taxon>
        <taxon>Mycoplasmoides</taxon>
    </lineage>
</organism>
<comment type="similarity">
    <text evidence="1">Belongs to the UPF0134 family.</text>
</comment>
<reference evidence="3 4" key="1">
    <citation type="submission" date="2019-01" db="EMBL/GenBank/DDBJ databases">
        <authorList>
            <consortium name="Pathogen Informatics"/>
        </authorList>
    </citation>
    <scope>NUCLEOTIDE SEQUENCE [LARGE SCALE GENOMIC DNA]</scope>
    <source>
        <strain evidence="3 4">NCTC10119</strain>
    </source>
</reference>
<protein>
    <submittedName>
        <fullName evidence="3">DUF16 family-like protein</fullName>
    </submittedName>
</protein>
<evidence type="ECO:0000313" key="4">
    <source>
        <dbReference type="Proteomes" id="UP000289557"/>
    </source>
</evidence>
<feature type="domain" description="DUF16" evidence="2">
    <location>
        <begin position="2"/>
        <end position="90"/>
    </location>
</feature>
<dbReference type="Gene3D" id="6.10.250.40">
    <property type="match status" value="1"/>
</dbReference>
<dbReference type="SUPFAM" id="SSF144266">
    <property type="entry name" value="MPN010-like"/>
    <property type="match status" value="1"/>
</dbReference>
<dbReference type="Proteomes" id="UP000289557">
    <property type="component" value="Chromosome"/>
</dbReference>
<dbReference type="EMBL" id="LR214945">
    <property type="protein sequence ID" value="VEU57477.1"/>
    <property type="molecule type" value="Genomic_DNA"/>
</dbReference>
<evidence type="ECO:0000313" key="3">
    <source>
        <dbReference type="EMBL" id="VEU57477.1"/>
    </source>
</evidence>